<protein>
    <submittedName>
        <fullName evidence="2">RNA replicase</fullName>
    </submittedName>
</protein>
<feature type="compositionally biased region" description="Basic residues" evidence="1">
    <location>
        <begin position="234"/>
        <end position="245"/>
    </location>
</feature>
<comment type="caution">
    <text evidence="2">The sequence shown here is derived from an EMBL/GenBank/DDBJ whole genome shotgun (WGS) entry which is preliminary data.</text>
</comment>
<evidence type="ECO:0000256" key="1">
    <source>
        <dbReference type="SAM" id="MobiDB-lite"/>
    </source>
</evidence>
<dbReference type="Proteomes" id="UP000192293">
    <property type="component" value="Unassembled WGS sequence"/>
</dbReference>
<evidence type="ECO:0000313" key="3">
    <source>
        <dbReference type="Proteomes" id="UP000192293"/>
    </source>
</evidence>
<feature type="region of interest" description="Disordered" evidence="1">
    <location>
        <begin position="1"/>
        <end position="38"/>
    </location>
</feature>
<reference evidence="2 3" key="1">
    <citation type="submission" date="2017-02" db="EMBL/GenBank/DDBJ databases">
        <title>The new phylogeny of genus Mycobacterium.</title>
        <authorList>
            <person name="Tortoli E."/>
            <person name="Trovato A."/>
            <person name="Cirillo D.M."/>
        </authorList>
    </citation>
    <scope>NUCLEOTIDE SEQUENCE [LARGE SCALE GENOMIC DNA]</scope>
    <source>
        <strain evidence="2 3">DSM 45439</strain>
    </source>
</reference>
<name>A0ABX3S4K1_MYCBC</name>
<organism evidence="2 3">
    <name type="scientific">Mycobacterium bouchedurhonense</name>
    <dbReference type="NCBI Taxonomy" id="701041"/>
    <lineage>
        <taxon>Bacteria</taxon>
        <taxon>Bacillati</taxon>
        <taxon>Actinomycetota</taxon>
        <taxon>Actinomycetes</taxon>
        <taxon>Mycobacteriales</taxon>
        <taxon>Mycobacteriaceae</taxon>
        <taxon>Mycobacterium</taxon>
        <taxon>Mycobacterium avium complex (MAC)</taxon>
    </lineage>
</organism>
<sequence>MSYQDSSHGSAYPRHRLGTARNRDLRIGSAPSPLGRAAGDYAEHCQSTAVQQRLRRIRNREQRRNWVQRAGETAPSTPMWTSRAGWIGGVEAWAQSNELEAVCASTNVSITSSTLAAVARAWAQFADHGTGRNAAVTRVRVAEAAGCDPRTVTRAWKVLGAAGWAVEAARGHGSSSTASCGNRPSIWHLVSRKVESTEIGRPVEFVHLPPSRRDRRLSPVSSNSPKARAGAPAKKVHPPTKKNKPPTRTAPRPLALQRLAAELVTPAGRRDPLCRGLDQGHIGAICDAISSAGIDPAVWSARAVTEALNRDMRARGWSWPNEITSPGAFLASRLRLLPKRLYEGTPQGRTTAGTDETTAVRPISSATADPSGVSDRLTVVTQGAPTGLGRTTAVRVAAASGEFCVVCCGPHPVRRPFLPTHRAYVCDRCWEQHAEPAVAGQ</sequence>
<gene>
    <name evidence="2" type="ORF">BST19_27900</name>
</gene>
<evidence type="ECO:0000313" key="2">
    <source>
        <dbReference type="EMBL" id="ORA40540.1"/>
    </source>
</evidence>
<accession>A0ABX3S4K1</accession>
<proteinExistence type="predicted"/>
<dbReference type="EMBL" id="MVHL01000134">
    <property type="protein sequence ID" value="ORA40540.1"/>
    <property type="molecule type" value="Genomic_DNA"/>
</dbReference>
<keyword evidence="3" id="KW-1185">Reference proteome</keyword>
<feature type="region of interest" description="Disordered" evidence="1">
    <location>
        <begin position="209"/>
        <end position="252"/>
    </location>
</feature>